<evidence type="ECO:0000313" key="3">
    <source>
        <dbReference type="EMBL" id="KAF8695629.1"/>
    </source>
</evidence>
<evidence type="ECO:0000256" key="2">
    <source>
        <dbReference type="SAM" id="Phobius"/>
    </source>
</evidence>
<feature type="region of interest" description="Disordered" evidence="1">
    <location>
        <begin position="180"/>
        <end position="227"/>
    </location>
</feature>
<keyword evidence="2" id="KW-0812">Transmembrane</keyword>
<reference evidence="3" key="1">
    <citation type="submission" date="2020-09" db="EMBL/GenBank/DDBJ databases">
        <title>Comparative genome analyses of four rice-infecting Rhizoctonia solani isolates reveal extensive enrichment of homogalacturonan modification genes.</title>
        <authorList>
            <person name="Lee D.-Y."/>
            <person name="Jeon J."/>
            <person name="Kim K.-T."/>
            <person name="Cheong K."/>
            <person name="Song H."/>
            <person name="Choi G."/>
            <person name="Ko J."/>
            <person name="Opiyo S.O."/>
            <person name="Zuo S."/>
            <person name="Madhav S."/>
            <person name="Lee Y.-H."/>
            <person name="Wang G.-L."/>
        </authorList>
    </citation>
    <scope>NUCLEOTIDE SEQUENCE</scope>
    <source>
        <strain evidence="3">AG1-IA WGL</strain>
    </source>
</reference>
<keyword evidence="2" id="KW-1133">Transmembrane helix</keyword>
<protein>
    <submittedName>
        <fullName evidence="3">Uncharacterized protein</fullName>
    </submittedName>
</protein>
<accession>A0A8H7HKZ6</accession>
<dbReference type="AlphaFoldDB" id="A0A8H7HKZ6"/>
<comment type="caution">
    <text evidence="3">The sequence shown here is derived from an EMBL/GenBank/DDBJ whole genome shotgun (WGS) entry which is preliminary data.</text>
</comment>
<dbReference type="OrthoDB" id="3228390at2759"/>
<feature type="transmembrane region" description="Helical" evidence="2">
    <location>
        <begin position="281"/>
        <end position="302"/>
    </location>
</feature>
<evidence type="ECO:0000256" key="1">
    <source>
        <dbReference type="SAM" id="MobiDB-lite"/>
    </source>
</evidence>
<feature type="compositionally biased region" description="Basic and acidic residues" evidence="1">
    <location>
        <begin position="198"/>
        <end position="214"/>
    </location>
</feature>
<keyword evidence="2" id="KW-0472">Membrane</keyword>
<sequence>MSSELFDYIEAVKPSLGDAKRAKVGLILIHYITLARVSHGRVRIDTVLTTSGESFVQKVLRNMSVVRGLGFALKVDMTAPYDDSPIPKGLQRLCVKYGIDSDECLRRNKQKAERARNEMWDLIIFVRVAQAIMGALHEDTLRGLDESYVGHRPAGYRPRTKWLGLATEHLVPAVRARDLQAPKRSRPVRNAATTPISQRRDETSTRGRLAESRRRYPGPVSSNIKPQDINDPMDTLLEALVALLLDSGGLLGEVLAGTRSGLGLVICYLALGSAASGSTLGLRYTLVLLWFLSGSLGALLWFSRASTLGLFLSGVGYAARTWSLADTTSSKSLHRAFFEILALENDEAMQGTYHLFRKMAHAINYRRSKAGQLRMAGEGTRGRGYAPICAPRRGSSGRLASIGLAPGYGLRNTLGRALQKHPVVGVDGGGAWELVRRALATPR</sequence>
<gene>
    <name evidence="3" type="ORF">RHS03_07981</name>
</gene>
<name>A0A8H7HKZ6_9AGAM</name>
<dbReference type="Proteomes" id="UP000602905">
    <property type="component" value="Unassembled WGS sequence"/>
</dbReference>
<evidence type="ECO:0000313" key="4">
    <source>
        <dbReference type="Proteomes" id="UP000602905"/>
    </source>
</evidence>
<feature type="non-terminal residue" evidence="3">
    <location>
        <position position="1"/>
    </location>
</feature>
<dbReference type="EMBL" id="JACYCD010000369">
    <property type="protein sequence ID" value="KAF8695629.1"/>
    <property type="molecule type" value="Genomic_DNA"/>
</dbReference>
<proteinExistence type="predicted"/>
<organism evidence="3 4">
    <name type="scientific">Rhizoctonia solani</name>
    <dbReference type="NCBI Taxonomy" id="456999"/>
    <lineage>
        <taxon>Eukaryota</taxon>
        <taxon>Fungi</taxon>
        <taxon>Dikarya</taxon>
        <taxon>Basidiomycota</taxon>
        <taxon>Agaricomycotina</taxon>
        <taxon>Agaricomycetes</taxon>
        <taxon>Cantharellales</taxon>
        <taxon>Ceratobasidiaceae</taxon>
        <taxon>Rhizoctonia</taxon>
    </lineage>
</organism>